<dbReference type="KEGG" id="rsi:Runsl_2935"/>
<feature type="chain" id="PRO_5031253154" description="DUF3471 domain-containing protein" evidence="1">
    <location>
        <begin position="22"/>
        <end position="120"/>
    </location>
</feature>
<dbReference type="AlphaFoldDB" id="A0A7U4E6A1"/>
<sequence>MLKIVLTTLLGIFAVSYSASAQTAPATATVVSDTTALKEFTGKYKFEGLPFEYMEFSLKAGSLTVQAGDQGGAMAPIKDAVDKFETADGAAKFTFARNEEKKVAKVTVEYQGMVFEGKKE</sequence>
<evidence type="ECO:0008006" key="4">
    <source>
        <dbReference type="Google" id="ProtNLM"/>
    </source>
</evidence>
<dbReference type="EMBL" id="CP002859">
    <property type="protein sequence ID" value="AEI49323.1"/>
    <property type="molecule type" value="Genomic_DNA"/>
</dbReference>
<reference evidence="3" key="1">
    <citation type="submission" date="2011-06" db="EMBL/GenBank/DDBJ databases">
        <title>The complete genome of chromosome of Runella slithyformis DSM 19594.</title>
        <authorList>
            <consortium name="US DOE Joint Genome Institute (JGI-PGF)"/>
            <person name="Lucas S."/>
            <person name="Han J."/>
            <person name="Lapidus A."/>
            <person name="Bruce D."/>
            <person name="Goodwin L."/>
            <person name="Pitluck S."/>
            <person name="Peters L."/>
            <person name="Kyrpides N."/>
            <person name="Mavromatis K."/>
            <person name="Ivanova N."/>
            <person name="Ovchinnikova G."/>
            <person name="Zhang X."/>
            <person name="Misra M."/>
            <person name="Detter J.C."/>
            <person name="Tapia R."/>
            <person name="Han C."/>
            <person name="Land M."/>
            <person name="Hauser L."/>
            <person name="Markowitz V."/>
            <person name="Cheng J.-F."/>
            <person name="Hugenholtz P."/>
            <person name="Woyke T."/>
            <person name="Wu D."/>
            <person name="Tindall B."/>
            <person name="Faehrich R."/>
            <person name="Brambilla E."/>
            <person name="Klenk H.-P."/>
            <person name="Eisen J.A."/>
        </authorList>
    </citation>
    <scope>NUCLEOTIDE SEQUENCE [LARGE SCALE GENOMIC DNA]</scope>
    <source>
        <strain evidence="3">ATCC 29530 / DSM 19594 / LMG 11500 / NCIMB 11436 / LSU 4</strain>
    </source>
</reference>
<evidence type="ECO:0000256" key="1">
    <source>
        <dbReference type="SAM" id="SignalP"/>
    </source>
</evidence>
<proteinExistence type="predicted"/>
<keyword evidence="3" id="KW-1185">Reference proteome</keyword>
<protein>
    <recommendedName>
        <fullName evidence="4">DUF3471 domain-containing protein</fullName>
    </recommendedName>
</protein>
<dbReference type="RefSeq" id="WP_013928632.1">
    <property type="nucleotide sequence ID" value="NC_015703.1"/>
</dbReference>
<feature type="signal peptide" evidence="1">
    <location>
        <begin position="1"/>
        <end position="21"/>
    </location>
</feature>
<gene>
    <name evidence="2" type="ordered locus">Runsl_2935</name>
</gene>
<keyword evidence="1" id="KW-0732">Signal</keyword>
<organism evidence="2 3">
    <name type="scientific">Runella slithyformis (strain ATCC 29530 / DSM 19594 / LMG 11500 / NCIMB 11436 / LSU 4)</name>
    <dbReference type="NCBI Taxonomy" id="761193"/>
    <lineage>
        <taxon>Bacteria</taxon>
        <taxon>Pseudomonadati</taxon>
        <taxon>Bacteroidota</taxon>
        <taxon>Cytophagia</taxon>
        <taxon>Cytophagales</taxon>
        <taxon>Spirosomataceae</taxon>
        <taxon>Runella</taxon>
    </lineage>
</organism>
<reference evidence="2 3" key="2">
    <citation type="journal article" date="2012" name="Stand. Genomic Sci.">
        <title>Complete genome sequence of the aquatic bacterium Runella slithyformis type strain (LSU 4(T)).</title>
        <authorList>
            <person name="Copeland A."/>
            <person name="Zhang X."/>
            <person name="Misra M."/>
            <person name="Lapidus A."/>
            <person name="Nolan M."/>
            <person name="Lucas S."/>
            <person name="Deshpande S."/>
            <person name="Cheng J.F."/>
            <person name="Tapia R."/>
            <person name="Goodwin L.A."/>
            <person name="Pitluck S."/>
            <person name="Liolios K."/>
            <person name="Pagani I."/>
            <person name="Ivanova N."/>
            <person name="Mikhailova N."/>
            <person name="Pati A."/>
            <person name="Chen A."/>
            <person name="Palaniappan K."/>
            <person name="Land M."/>
            <person name="Hauser L."/>
            <person name="Pan C."/>
            <person name="Jeffries C.D."/>
            <person name="Detter J.C."/>
            <person name="Brambilla E.M."/>
            <person name="Rohde M."/>
            <person name="Djao O.D."/>
            <person name="Goker M."/>
            <person name="Sikorski J."/>
            <person name="Tindall B.J."/>
            <person name="Woyke T."/>
            <person name="Bristow J."/>
            <person name="Eisen J.A."/>
            <person name="Markowitz V."/>
            <person name="Hugenholtz P."/>
            <person name="Kyrpides N.C."/>
            <person name="Klenk H.P."/>
            <person name="Mavromatis K."/>
        </authorList>
    </citation>
    <scope>NUCLEOTIDE SEQUENCE [LARGE SCALE GENOMIC DNA]</scope>
    <source>
        <strain evidence="3">ATCC 29530 / DSM 19594 / LMG 11500 / NCIMB 11436 / LSU 4</strain>
    </source>
</reference>
<evidence type="ECO:0000313" key="3">
    <source>
        <dbReference type="Proteomes" id="UP000000493"/>
    </source>
</evidence>
<accession>A0A7U4E6A1</accession>
<name>A0A7U4E6A1_RUNSL</name>
<evidence type="ECO:0000313" key="2">
    <source>
        <dbReference type="EMBL" id="AEI49323.1"/>
    </source>
</evidence>
<dbReference type="Proteomes" id="UP000000493">
    <property type="component" value="Chromosome"/>
</dbReference>